<reference evidence="15 16" key="1">
    <citation type="submission" date="2017-02" db="EMBL/GenBank/DDBJ databases">
        <title>Complete genome sequence of the drought resistance-promoting endophyte Pantoea alhagi LTYR-11Z.</title>
        <authorList>
            <person name="Zhang L."/>
        </authorList>
    </citation>
    <scope>NUCLEOTIDE SEQUENCE [LARGE SCALE GENOMIC DNA]</scope>
    <source>
        <strain evidence="15 16">LTYR-11Z</strain>
    </source>
</reference>
<evidence type="ECO:0000313" key="15">
    <source>
        <dbReference type="EMBL" id="ARJ44059.1"/>
    </source>
</evidence>
<dbReference type="InterPro" id="IPR043132">
    <property type="entry name" value="BCAT-like_C"/>
</dbReference>
<evidence type="ECO:0000256" key="13">
    <source>
        <dbReference type="RuleBase" id="RU004106"/>
    </source>
</evidence>
<dbReference type="GO" id="GO:0046656">
    <property type="term" value="P:folic acid biosynthetic process"/>
    <property type="evidence" value="ECO:0007669"/>
    <property type="project" value="UniProtKB-KW"/>
</dbReference>
<evidence type="ECO:0000256" key="4">
    <source>
        <dbReference type="ARBA" id="ARBA00022898"/>
    </source>
</evidence>
<dbReference type="NCBIfam" id="NF004761">
    <property type="entry name" value="PRK06092.1"/>
    <property type="match status" value="1"/>
</dbReference>
<dbReference type="STRING" id="1891675.B1H58_19755"/>
<dbReference type="OrthoDB" id="9805628at2"/>
<dbReference type="Proteomes" id="UP000192900">
    <property type="component" value="Chromosome"/>
</dbReference>
<protein>
    <recommendedName>
        <fullName evidence="11 12">Aminodeoxychorismate lyase</fullName>
        <ecNumber evidence="8 12">4.1.3.38</ecNumber>
    </recommendedName>
</protein>
<evidence type="ECO:0000313" key="16">
    <source>
        <dbReference type="Proteomes" id="UP000192900"/>
    </source>
</evidence>
<evidence type="ECO:0000256" key="2">
    <source>
        <dbReference type="ARBA" id="ARBA00009320"/>
    </source>
</evidence>
<evidence type="ECO:0000256" key="6">
    <source>
        <dbReference type="ARBA" id="ARBA00023239"/>
    </source>
</evidence>
<dbReference type="Gene3D" id="3.30.470.10">
    <property type="match status" value="1"/>
</dbReference>
<comment type="catalytic activity">
    <reaction evidence="9">
        <text>4-amino-4-deoxychorismate = 4-aminobenzoate + pyruvate + H(+)</text>
        <dbReference type="Rhea" id="RHEA:16201"/>
        <dbReference type="ChEBI" id="CHEBI:15361"/>
        <dbReference type="ChEBI" id="CHEBI:15378"/>
        <dbReference type="ChEBI" id="CHEBI:17836"/>
        <dbReference type="ChEBI" id="CHEBI:58406"/>
        <dbReference type="EC" id="4.1.3.38"/>
    </reaction>
</comment>
<keyword evidence="16" id="KW-1185">Reference proteome</keyword>
<dbReference type="SUPFAM" id="SSF56752">
    <property type="entry name" value="D-aminoacid aminotransferase-like PLP-dependent enzymes"/>
    <property type="match status" value="1"/>
</dbReference>
<dbReference type="Pfam" id="PF01063">
    <property type="entry name" value="Aminotran_4"/>
    <property type="match status" value="1"/>
</dbReference>
<proteinExistence type="inferred from homology"/>
<dbReference type="GO" id="GO:0005829">
    <property type="term" value="C:cytosol"/>
    <property type="evidence" value="ECO:0007669"/>
    <property type="project" value="TreeGrafter"/>
</dbReference>
<comment type="similarity">
    <text evidence="2 13">Belongs to the class-IV pyridoxal-phosphate-dependent aminotransferase family.</text>
</comment>
<dbReference type="GO" id="GO:0008153">
    <property type="term" value="P:4-aminobenzoate biosynthetic process"/>
    <property type="evidence" value="ECO:0007669"/>
    <property type="project" value="UniProtKB-UniRule"/>
</dbReference>
<organism evidence="15 16">
    <name type="scientific">Pantoea alhagi</name>
    <dbReference type="NCBI Taxonomy" id="1891675"/>
    <lineage>
        <taxon>Bacteria</taxon>
        <taxon>Pseudomonadati</taxon>
        <taxon>Pseudomonadota</taxon>
        <taxon>Gammaproteobacteria</taxon>
        <taxon>Enterobacterales</taxon>
        <taxon>Erwiniaceae</taxon>
        <taxon>Pantoea</taxon>
    </lineage>
</organism>
<evidence type="ECO:0000256" key="11">
    <source>
        <dbReference type="ARBA" id="ARBA00069174"/>
    </source>
</evidence>
<name>A0A1W6BAG4_9GAMM</name>
<dbReference type="EC" id="4.1.3.38" evidence="8 12"/>
<dbReference type="InterPro" id="IPR017824">
    <property type="entry name" value="Aminodeoxychorismate_lyase_IV"/>
</dbReference>
<dbReference type="EMBL" id="CP019706">
    <property type="protein sequence ID" value="ARJ44059.1"/>
    <property type="molecule type" value="Genomic_DNA"/>
</dbReference>
<accession>A0A1W6BAG4</accession>
<dbReference type="GO" id="GO:0008696">
    <property type="term" value="F:4-amino-4-deoxychorismate lyase activity"/>
    <property type="evidence" value="ECO:0007669"/>
    <property type="project" value="UniProtKB-UniRule"/>
</dbReference>
<comment type="pathway">
    <text evidence="7">Cofactor biosynthesis; tetrahydrofolate biosynthesis; 4-aminobenzoate from chorismate: step 2/2.</text>
</comment>
<dbReference type="PANTHER" id="PTHR42743:SF2">
    <property type="entry name" value="AMINODEOXYCHORISMATE LYASE"/>
    <property type="match status" value="1"/>
</dbReference>
<dbReference type="CDD" id="cd01559">
    <property type="entry name" value="ADCL_like"/>
    <property type="match status" value="1"/>
</dbReference>
<keyword evidence="5" id="KW-0289">Folate biosynthesis</keyword>
<dbReference type="AlphaFoldDB" id="A0A1W6BAG4"/>
<comment type="cofactor">
    <cofactor evidence="1 14">
        <name>pyridoxal 5'-phosphate</name>
        <dbReference type="ChEBI" id="CHEBI:597326"/>
    </cofactor>
</comment>
<dbReference type="FunFam" id="3.20.10.10:FF:000002">
    <property type="entry name" value="D-alanine aminotransferase"/>
    <property type="match status" value="1"/>
</dbReference>
<keyword evidence="4 14" id="KW-0663">Pyridoxal phosphate</keyword>
<evidence type="ECO:0000256" key="1">
    <source>
        <dbReference type="ARBA" id="ARBA00001933"/>
    </source>
</evidence>
<dbReference type="InterPro" id="IPR050571">
    <property type="entry name" value="Class-IV_PLP-Dep_Aminotrnsfr"/>
</dbReference>
<dbReference type="InterPro" id="IPR036038">
    <property type="entry name" value="Aminotransferase-like"/>
</dbReference>
<dbReference type="PANTHER" id="PTHR42743">
    <property type="entry name" value="AMINO-ACID AMINOTRANSFERASE"/>
    <property type="match status" value="1"/>
</dbReference>
<comment type="function">
    <text evidence="10">Involved in the biosynthesis of p-aminobenzoate (PABA), a precursor of tetrahydrofolate. Converts 4-amino-4-deoxychorismate into 4-aminobenzoate (PABA) and pyruvate.</text>
</comment>
<dbReference type="InterPro" id="IPR018300">
    <property type="entry name" value="Aminotrans_IV_CS"/>
</dbReference>
<dbReference type="PROSITE" id="PS00770">
    <property type="entry name" value="AA_TRANSFER_CLASS_4"/>
    <property type="match status" value="1"/>
</dbReference>
<gene>
    <name evidence="15" type="ORF">B1H58_19755</name>
</gene>
<evidence type="ECO:0000256" key="9">
    <source>
        <dbReference type="ARBA" id="ARBA00049529"/>
    </source>
</evidence>
<comment type="subunit">
    <text evidence="3">Homodimer.</text>
</comment>
<dbReference type="Gene3D" id="3.20.10.10">
    <property type="entry name" value="D-amino Acid Aminotransferase, subunit A, domain 2"/>
    <property type="match status" value="1"/>
</dbReference>
<evidence type="ECO:0000256" key="14">
    <source>
        <dbReference type="RuleBase" id="RU004516"/>
    </source>
</evidence>
<evidence type="ECO:0000256" key="5">
    <source>
        <dbReference type="ARBA" id="ARBA00022909"/>
    </source>
</evidence>
<evidence type="ECO:0000256" key="8">
    <source>
        <dbReference type="ARBA" id="ARBA00035676"/>
    </source>
</evidence>
<evidence type="ECO:0000256" key="3">
    <source>
        <dbReference type="ARBA" id="ARBA00011738"/>
    </source>
</evidence>
<sequence>MIWINGEQQQQIAVSDRALHYGDGCFTTARLHQGKIAWLEAHLQRLQEAASVLMIPDVDWLRLKQEMGIAAASWRQDDGVLKVILSRGSGGRGYSGAGCHQPVRIIMLFAAPGHYAALSESGVRLMTSPVRLGINPQLAGIKHLNRLEQVLIRTQLEQSGADEALVLDTEGKLVECCAANLFWRKGNQLYTPAVSGAGVDGIMRRHIIALARRHGYVCQVVREEPQTLVDADEVFISNALMPLLPVRQIDSWHYQSRTLYQRLLPDC</sequence>
<dbReference type="InterPro" id="IPR001544">
    <property type="entry name" value="Aminotrans_IV"/>
</dbReference>
<evidence type="ECO:0000256" key="12">
    <source>
        <dbReference type="NCBIfam" id="TIGR03461"/>
    </source>
</evidence>
<dbReference type="InterPro" id="IPR043131">
    <property type="entry name" value="BCAT-like_N"/>
</dbReference>
<dbReference type="GO" id="GO:0030170">
    <property type="term" value="F:pyridoxal phosphate binding"/>
    <property type="evidence" value="ECO:0007669"/>
    <property type="project" value="InterPro"/>
</dbReference>
<keyword evidence="6 15" id="KW-0456">Lyase</keyword>
<evidence type="ECO:0000256" key="7">
    <source>
        <dbReference type="ARBA" id="ARBA00035633"/>
    </source>
</evidence>
<dbReference type="RefSeq" id="WP_085072104.1">
    <property type="nucleotide sequence ID" value="NZ_CP019706.1"/>
</dbReference>
<evidence type="ECO:0000256" key="10">
    <source>
        <dbReference type="ARBA" id="ARBA00054027"/>
    </source>
</evidence>
<dbReference type="NCBIfam" id="TIGR03461">
    <property type="entry name" value="pabC_Proteo"/>
    <property type="match status" value="1"/>
</dbReference>
<dbReference type="KEGG" id="palh:B1H58_19755"/>